<sequence length="349" mass="37797">MDLAPLFSRPVGRVVRSFRAATAESLRTALDAFIERGERADLCLLLFVGADLDRVVGGQTALLKAIDARHVEAVQLLVEAGADLEVKMCGGETPLVLACRTLQPSVTEYLLSKGADSNAETDEGWRALHRAAFSGWVGLVKCLLLKGADLHAKSFYGDTALHRSVFGGQREVTELMLQRGARVNEPGENNTTLLFYTVLPRAEGRELTDNREVAELLLSWGADANTRESERGRSALHEAACWGSVEVTKALLNAGADVEAKSKCGCTALHYGAFRVDLMDECGVDMGKKLEIAKMLVKRGSDVNLEDSLGMTAYQVAETHLHADSPLRIFLAAELKQQEAVSPSLSESI</sequence>
<feature type="repeat" description="ANK" evidence="3">
    <location>
        <begin position="156"/>
        <end position="188"/>
    </location>
</feature>
<dbReference type="InterPro" id="IPR036770">
    <property type="entry name" value="Ankyrin_rpt-contain_sf"/>
</dbReference>
<evidence type="ECO:0000256" key="3">
    <source>
        <dbReference type="PROSITE-ProRule" id="PRU00023"/>
    </source>
</evidence>
<dbReference type="VEuPathDB" id="CryptoDB:Cvel_23675"/>
<dbReference type="PANTHER" id="PTHR24171">
    <property type="entry name" value="ANKYRIN REPEAT DOMAIN-CONTAINING PROTEIN 39-RELATED"/>
    <property type="match status" value="1"/>
</dbReference>
<dbReference type="EMBL" id="CDMZ01001621">
    <property type="protein sequence ID" value="CEM35271.1"/>
    <property type="molecule type" value="Genomic_DNA"/>
</dbReference>
<dbReference type="Pfam" id="PF12796">
    <property type="entry name" value="Ank_2"/>
    <property type="match status" value="2"/>
</dbReference>
<feature type="repeat" description="ANK" evidence="3">
    <location>
        <begin position="90"/>
        <end position="122"/>
    </location>
</feature>
<feature type="repeat" description="ANK" evidence="3">
    <location>
        <begin position="57"/>
        <end position="89"/>
    </location>
</feature>
<dbReference type="PhylomeDB" id="A0A0G4GW89"/>
<dbReference type="InterPro" id="IPR002110">
    <property type="entry name" value="Ankyrin_rpt"/>
</dbReference>
<dbReference type="PANTHER" id="PTHR24171:SF8">
    <property type="entry name" value="BRCA1-ASSOCIATED RING DOMAIN PROTEIN 1"/>
    <property type="match status" value="1"/>
</dbReference>
<name>A0A0G4GW89_9ALVE</name>
<organism evidence="4">
    <name type="scientific">Chromera velia CCMP2878</name>
    <dbReference type="NCBI Taxonomy" id="1169474"/>
    <lineage>
        <taxon>Eukaryota</taxon>
        <taxon>Sar</taxon>
        <taxon>Alveolata</taxon>
        <taxon>Colpodellida</taxon>
        <taxon>Chromeraceae</taxon>
        <taxon>Chromera</taxon>
    </lineage>
</organism>
<dbReference type="AlphaFoldDB" id="A0A0G4GW89"/>
<dbReference type="SUPFAM" id="SSF48403">
    <property type="entry name" value="Ankyrin repeat"/>
    <property type="match status" value="1"/>
</dbReference>
<evidence type="ECO:0000256" key="1">
    <source>
        <dbReference type="ARBA" id="ARBA00022737"/>
    </source>
</evidence>
<dbReference type="GO" id="GO:0004842">
    <property type="term" value="F:ubiquitin-protein transferase activity"/>
    <property type="evidence" value="ECO:0007669"/>
    <property type="project" value="TreeGrafter"/>
</dbReference>
<gene>
    <name evidence="4" type="ORF">Cvel_23675</name>
</gene>
<dbReference type="GO" id="GO:0085020">
    <property type="term" value="P:protein K6-linked ubiquitination"/>
    <property type="evidence" value="ECO:0007669"/>
    <property type="project" value="TreeGrafter"/>
</dbReference>
<keyword evidence="1" id="KW-0677">Repeat</keyword>
<feature type="repeat" description="ANK" evidence="3">
    <location>
        <begin position="123"/>
        <end position="155"/>
    </location>
</feature>
<reference evidence="4" key="1">
    <citation type="submission" date="2014-11" db="EMBL/GenBank/DDBJ databases">
        <authorList>
            <person name="Otto D Thomas"/>
            <person name="Naeem Raeece"/>
        </authorList>
    </citation>
    <scope>NUCLEOTIDE SEQUENCE</scope>
</reference>
<dbReference type="SMART" id="SM00248">
    <property type="entry name" value="ANK"/>
    <property type="match status" value="6"/>
</dbReference>
<dbReference type="Pfam" id="PF13637">
    <property type="entry name" value="Ank_4"/>
    <property type="match status" value="1"/>
</dbReference>
<evidence type="ECO:0000313" key="4">
    <source>
        <dbReference type="EMBL" id="CEM35271.1"/>
    </source>
</evidence>
<accession>A0A0G4GW89</accession>
<dbReference type="PRINTS" id="PR01415">
    <property type="entry name" value="ANKYRIN"/>
</dbReference>
<dbReference type="Gene3D" id="1.25.40.20">
    <property type="entry name" value="Ankyrin repeat-containing domain"/>
    <property type="match status" value="2"/>
</dbReference>
<evidence type="ECO:0000256" key="2">
    <source>
        <dbReference type="ARBA" id="ARBA00023043"/>
    </source>
</evidence>
<feature type="repeat" description="ANK" evidence="3">
    <location>
        <begin position="231"/>
        <end position="263"/>
    </location>
</feature>
<proteinExistence type="predicted"/>
<dbReference type="PROSITE" id="PS50088">
    <property type="entry name" value="ANK_REPEAT"/>
    <property type="match status" value="5"/>
</dbReference>
<protein>
    <submittedName>
        <fullName evidence="4">Uncharacterized protein</fullName>
    </submittedName>
</protein>
<keyword evidence="2 3" id="KW-0040">ANK repeat</keyword>
<dbReference type="PROSITE" id="PS50297">
    <property type="entry name" value="ANK_REP_REGION"/>
    <property type="match status" value="5"/>
</dbReference>